<comment type="similarity">
    <text evidence="1">Belongs to the SOS response-associated peptidase family.</text>
</comment>
<name>F6ZZC3_CIOIN</name>
<dbReference type="PANTHER" id="PTHR13604:SF0">
    <property type="entry name" value="ABASIC SITE PROCESSING PROTEIN HMCES"/>
    <property type="match status" value="1"/>
</dbReference>
<dbReference type="STRING" id="7719.ENSCINP00000012518"/>
<evidence type="ECO:0000256" key="2">
    <source>
        <dbReference type="ARBA" id="ARBA00015888"/>
    </source>
</evidence>
<evidence type="ECO:0000256" key="4">
    <source>
        <dbReference type="ARBA" id="ARBA00022763"/>
    </source>
</evidence>
<dbReference type="GO" id="GO:0106300">
    <property type="term" value="P:protein-DNA covalent cross-linking repair"/>
    <property type="evidence" value="ECO:0007669"/>
    <property type="project" value="InterPro"/>
</dbReference>
<dbReference type="GO" id="GO:0016829">
    <property type="term" value="F:lyase activity"/>
    <property type="evidence" value="ECO:0007669"/>
    <property type="project" value="UniProtKB-KW"/>
</dbReference>
<dbReference type="AlphaFoldDB" id="F6ZZC3"/>
<dbReference type="InterPro" id="IPR003738">
    <property type="entry name" value="SRAP"/>
</dbReference>
<dbReference type="Pfam" id="PF02586">
    <property type="entry name" value="SRAP"/>
    <property type="match status" value="1"/>
</dbReference>
<keyword evidence="3" id="KW-0645">Protease</keyword>
<organism evidence="13 14">
    <name type="scientific">Ciona intestinalis</name>
    <name type="common">Transparent sea squirt</name>
    <name type="synonym">Ascidia intestinalis</name>
    <dbReference type="NCBI Taxonomy" id="7719"/>
    <lineage>
        <taxon>Eukaryota</taxon>
        <taxon>Metazoa</taxon>
        <taxon>Chordata</taxon>
        <taxon>Tunicata</taxon>
        <taxon>Ascidiacea</taxon>
        <taxon>Phlebobranchia</taxon>
        <taxon>Cionidae</taxon>
        <taxon>Ciona</taxon>
    </lineage>
</organism>
<accession>F6ZZC3</accession>
<keyword evidence="14" id="KW-1185">Reference proteome</keyword>
<reference evidence="14" key="1">
    <citation type="journal article" date="2002" name="Science">
        <title>The draft genome of Ciona intestinalis: insights into chordate and vertebrate origins.</title>
        <authorList>
            <person name="Dehal P."/>
            <person name="Satou Y."/>
            <person name="Campbell R.K."/>
            <person name="Chapman J."/>
            <person name="Degnan B."/>
            <person name="De Tomaso A."/>
            <person name="Davidson B."/>
            <person name="Di Gregorio A."/>
            <person name="Gelpke M."/>
            <person name="Goodstein D.M."/>
            <person name="Harafuji N."/>
            <person name="Hastings K.E."/>
            <person name="Ho I."/>
            <person name="Hotta K."/>
            <person name="Huang W."/>
            <person name="Kawashima T."/>
            <person name="Lemaire P."/>
            <person name="Martinez D."/>
            <person name="Meinertzhagen I.A."/>
            <person name="Necula S."/>
            <person name="Nonaka M."/>
            <person name="Putnam N."/>
            <person name="Rash S."/>
            <person name="Saiga H."/>
            <person name="Satake M."/>
            <person name="Terry A."/>
            <person name="Yamada L."/>
            <person name="Wang H.G."/>
            <person name="Awazu S."/>
            <person name="Azumi K."/>
            <person name="Boore J."/>
            <person name="Branno M."/>
            <person name="Chin-Bow S."/>
            <person name="DeSantis R."/>
            <person name="Doyle S."/>
            <person name="Francino P."/>
            <person name="Keys D.N."/>
            <person name="Haga S."/>
            <person name="Hayashi H."/>
            <person name="Hino K."/>
            <person name="Imai K.S."/>
            <person name="Inaba K."/>
            <person name="Kano S."/>
            <person name="Kobayashi K."/>
            <person name="Kobayashi M."/>
            <person name="Lee B.I."/>
            <person name="Makabe K.W."/>
            <person name="Manohar C."/>
            <person name="Matassi G."/>
            <person name="Medina M."/>
            <person name="Mochizuki Y."/>
            <person name="Mount S."/>
            <person name="Morishita T."/>
            <person name="Miura S."/>
            <person name="Nakayama A."/>
            <person name="Nishizaka S."/>
            <person name="Nomoto H."/>
            <person name="Ohta F."/>
            <person name="Oishi K."/>
            <person name="Rigoutsos I."/>
            <person name="Sano M."/>
            <person name="Sasaki A."/>
            <person name="Sasakura Y."/>
            <person name="Shoguchi E."/>
            <person name="Shin-i T."/>
            <person name="Spagnuolo A."/>
            <person name="Stainier D."/>
            <person name="Suzuki M.M."/>
            <person name="Tassy O."/>
            <person name="Takatori N."/>
            <person name="Tokuoka M."/>
            <person name="Yagi K."/>
            <person name="Yoshizaki F."/>
            <person name="Wada S."/>
            <person name="Zhang C."/>
            <person name="Hyatt P.D."/>
            <person name="Larimer F."/>
            <person name="Detter C."/>
            <person name="Doggett N."/>
            <person name="Glavina T."/>
            <person name="Hawkins T."/>
            <person name="Richardson P."/>
            <person name="Lucas S."/>
            <person name="Kohara Y."/>
            <person name="Levine M."/>
            <person name="Satoh N."/>
            <person name="Rokhsar D.S."/>
        </authorList>
    </citation>
    <scope>NUCLEOTIDE SEQUENCE [LARGE SCALE GENOMIC DNA]</scope>
</reference>
<evidence type="ECO:0000256" key="6">
    <source>
        <dbReference type="ARBA" id="ARBA00023124"/>
    </source>
</evidence>
<reference evidence="13" key="2">
    <citation type="journal article" date="2008" name="Genome Biol.">
        <title>Improved genome assembly and evidence-based global gene model set for the chordate Ciona intestinalis: new insight into intron and operon populations.</title>
        <authorList>
            <person name="Satou Y."/>
            <person name="Mineta K."/>
            <person name="Ogasawara M."/>
            <person name="Sasakura Y."/>
            <person name="Shoguchi E."/>
            <person name="Ueno K."/>
            <person name="Yamada L."/>
            <person name="Matsumoto J."/>
            <person name="Wasserscheid J."/>
            <person name="Dewar K."/>
            <person name="Wiley G.B."/>
            <person name="Macmil S.L."/>
            <person name="Roe B.A."/>
            <person name="Zeller R.W."/>
            <person name="Hastings K.E."/>
            <person name="Lemaire P."/>
            <person name="Lindquist E."/>
            <person name="Endo T."/>
            <person name="Hotta K."/>
            <person name="Inaba K."/>
        </authorList>
    </citation>
    <scope>NUCLEOTIDE SEQUENCE [LARGE SCALE GENOMIC DNA]</scope>
    <source>
        <strain evidence="13">wild type</strain>
    </source>
</reference>
<dbReference type="Gene3D" id="3.90.1680.10">
    <property type="entry name" value="SOS response associated peptidase-like"/>
    <property type="match status" value="1"/>
</dbReference>
<dbReference type="GeneTree" id="ENSGT00390000018439"/>
<evidence type="ECO:0000256" key="5">
    <source>
        <dbReference type="ARBA" id="ARBA00022801"/>
    </source>
</evidence>
<dbReference type="EMBL" id="EAAA01000060">
    <property type="status" value="NOT_ANNOTATED_CDS"/>
    <property type="molecule type" value="Genomic_DNA"/>
</dbReference>
<dbReference type="OMA" id="SYNKGPQ"/>
<keyword evidence="5" id="KW-0378">Hydrolase</keyword>
<dbReference type="InParanoid" id="F6ZZC3"/>
<evidence type="ECO:0000313" key="14">
    <source>
        <dbReference type="Proteomes" id="UP000008144"/>
    </source>
</evidence>
<keyword evidence="4" id="KW-0227">DNA damage</keyword>
<evidence type="ECO:0000256" key="1">
    <source>
        <dbReference type="ARBA" id="ARBA00008136"/>
    </source>
</evidence>
<evidence type="ECO:0000256" key="9">
    <source>
        <dbReference type="ARBA" id="ARBA00030390"/>
    </source>
</evidence>
<evidence type="ECO:0000256" key="8">
    <source>
        <dbReference type="ARBA" id="ARBA00023239"/>
    </source>
</evidence>
<keyword evidence="6" id="KW-0190">Covalent protein-DNA linkage</keyword>
<dbReference type="InterPro" id="IPR036590">
    <property type="entry name" value="SRAP-like"/>
</dbReference>
<evidence type="ECO:0000256" key="11">
    <source>
        <dbReference type="ARBA" id="ARBA00031130"/>
    </source>
</evidence>
<dbReference type="PANTHER" id="PTHR13604">
    <property type="entry name" value="DC12-RELATED"/>
    <property type="match status" value="1"/>
</dbReference>
<evidence type="ECO:0000256" key="10">
    <source>
        <dbReference type="ARBA" id="ARBA00030898"/>
    </source>
</evidence>
<feature type="region of interest" description="Disordered" evidence="12">
    <location>
        <begin position="279"/>
        <end position="324"/>
    </location>
</feature>
<sequence length="324" mass="37140">MCGRTACTLNADDISKSSRYRDKSGKEKDPEWKLNKDKYNPSYNKAPQSYCPILINEKHLSDNVKVENNRVIVGMRWGLVPNWFTGENVNKMSFSMNNARSDTMLEKRSYNIPLRKGQRCVVLADGFYEWNTTKDGKQPYYIYFPQDLTKTAETASENVETDKKLLTMAGIFEKTFHDGEDLYSFTIITVDSHPQFSWLHHRMPAMLVNDDEIRDWLDHENIPLAKAVELIAPKDCLAWHSVSKFVNNSRNNGPQHYQCIQHEAVAKKKNEGKAMMKWLSGGATKSKTESSKPATPQVKRKASKPMDNWVKKTNRYSTAGKAKS</sequence>
<keyword evidence="7" id="KW-0238">DNA-binding</keyword>
<dbReference type="FunCoup" id="F6ZZC3">
    <property type="interactions" value="49"/>
</dbReference>
<feature type="region of interest" description="Disordered" evidence="12">
    <location>
        <begin position="18"/>
        <end position="39"/>
    </location>
</feature>
<dbReference type="Proteomes" id="UP000008144">
    <property type="component" value="Chromosome 1"/>
</dbReference>
<evidence type="ECO:0000256" key="7">
    <source>
        <dbReference type="ARBA" id="ARBA00023125"/>
    </source>
</evidence>
<reference evidence="13" key="3">
    <citation type="submission" date="2025-08" db="UniProtKB">
        <authorList>
            <consortium name="Ensembl"/>
        </authorList>
    </citation>
    <scope>IDENTIFICATION</scope>
</reference>
<keyword evidence="8" id="KW-0456">Lyase</keyword>
<reference evidence="13" key="4">
    <citation type="submission" date="2025-09" db="UniProtKB">
        <authorList>
            <consortium name="Ensembl"/>
        </authorList>
    </citation>
    <scope>IDENTIFICATION</scope>
</reference>
<dbReference type="HOGENOM" id="CLU_035990_1_0_1"/>
<evidence type="ECO:0000256" key="12">
    <source>
        <dbReference type="SAM" id="MobiDB-lite"/>
    </source>
</evidence>
<dbReference type="Ensembl" id="ENSCINT00000012518.3">
    <property type="protein sequence ID" value="ENSCINP00000012518.3"/>
    <property type="gene ID" value="ENSCING00000006055.3"/>
</dbReference>
<evidence type="ECO:0000256" key="3">
    <source>
        <dbReference type="ARBA" id="ARBA00022670"/>
    </source>
</evidence>
<dbReference type="SUPFAM" id="SSF143081">
    <property type="entry name" value="BB1717-like"/>
    <property type="match status" value="1"/>
</dbReference>
<evidence type="ECO:0000313" key="13">
    <source>
        <dbReference type="Ensembl" id="ENSCINP00000012518.3"/>
    </source>
</evidence>
<dbReference type="GO" id="GO:0008233">
    <property type="term" value="F:peptidase activity"/>
    <property type="evidence" value="ECO:0007669"/>
    <property type="project" value="UniProtKB-KW"/>
</dbReference>
<dbReference type="GO" id="GO:0003697">
    <property type="term" value="F:single-stranded DNA binding"/>
    <property type="evidence" value="ECO:0007669"/>
    <property type="project" value="InterPro"/>
</dbReference>
<protein>
    <recommendedName>
        <fullName evidence="2">Abasic site processing protein HMCES</fullName>
    </recommendedName>
    <alternativeName>
        <fullName evidence="9">Embryonic stem cell-specific 5-hydroxymethylcytosine-binding protein</fullName>
    </alternativeName>
    <alternativeName>
        <fullName evidence="10">Peptidase HMCES</fullName>
    </alternativeName>
    <alternativeName>
        <fullName evidence="11">SRAP domain-containing protein 1</fullName>
    </alternativeName>
</protein>
<dbReference type="GO" id="GO:0006508">
    <property type="term" value="P:proteolysis"/>
    <property type="evidence" value="ECO:0007669"/>
    <property type="project" value="UniProtKB-KW"/>
</dbReference>
<proteinExistence type="inferred from homology"/>